<dbReference type="GO" id="GO:0020037">
    <property type="term" value="F:heme binding"/>
    <property type="evidence" value="ECO:0007669"/>
    <property type="project" value="InterPro"/>
</dbReference>
<dbReference type="OrthoDB" id="9805828at2"/>
<keyword evidence="4 9" id="KW-0479">Metal-binding</keyword>
<feature type="repeat" description="WD" evidence="8">
    <location>
        <begin position="155"/>
        <end position="195"/>
    </location>
</feature>
<evidence type="ECO:0000256" key="2">
    <source>
        <dbReference type="ARBA" id="ARBA00022574"/>
    </source>
</evidence>
<dbReference type="PANTHER" id="PTHR22847">
    <property type="entry name" value="WD40 REPEAT PROTEIN"/>
    <property type="match status" value="1"/>
</dbReference>
<dbReference type="AlphaFoldDB" id="A0A8B2NQ04"/>
<dbReference type="Pfam" id="PF00400">
    <property type="entry name" value="WD40"/>
    <property type="match status" value="3"/>
</dbReference>
<keyword evidence="13" id="KW-1185">Reference proteome</keyword>
<dbReference type="Proteomes" id="UP000249590">
    <property type="component" value="Unassembled WGS sequence"/>
</dbReference>
<dbReference type="InterPro" id="IPR015943">
    <property type="entry name" value="WD40/YVTN_repeat-like_dom_sf"/>
</dbReference>
<keyword evidence="1" id="KW-0813">Transport</keyword>
<evidence type="ECO:0000256" key="6">
    <source>
        <dbReference type="ARBA" id="ARBA00022982"/>
    </source>
</evidence>
<reference evidence="12 13" key="1">
    <citation type="submission" date="2018-05" db="EMBL/GenBank/DDBJ databases">
        <title>Acuticoccus sediminis sp. nov., isolated from deep-sea sediment of Indian Ocean.</title>
        <authorList>
            <person name="Liu X."/>
            <person name="Lai Q."/>
            <person name="Du Y."/>
            <person name="Sun F."/>
            <person name="Zhang X."/>
            <person name="Wang S."/>
            <person name="Shao Z."/>
        </authorList>
    </citation>
    <scope>NUCLEOTIDE SEQUENCE [LARGE SCALE GENOMIC DNA]</scope>
    <source>
        <strain evidence="12 13">PTG4-2</strain>
    </source>
</reference>
<dbReference type="PROSITE" id="PS00678">
    <property type="entry name" value="WD_REPEATS_1"/>
    <property type="match status" value="1"/>
</dbReference>
<evidence type="ECO:0000259" key="11">
    <source>
        <dbReference type="PROSITE" id="PS51007"/>
    </source>
</evidence>
<dbReference type="PANTHER" id="PTHR22847:SF637">
    <property type="entry name" value="WD REPEAT DOMAIN 5B"/>
    <property type="match status" value="1"/>
</dbReference>
<keyword evidence="2 8" id="KW-0853">WD repeat</keyword>
<name>A0A8B2NQ04_9HYPH</name>
<dbReference type="CDD" id="cd00200">
    <property type="entry name" value="WD40"/>
    <property type="match status" value="1"/>
</dbReference>
<keyword evidence="7 9" id="KW-0408">Iron</keyword>
<evidence type="ECO:0000256" key="8">
    <source>
        <dbReference type="PROSITE-ProRule" id="PRU00221"/>
    </source>
</evidence>
<dbReference type="GO" id="GO:0046872">
    <property type="term" value="F:metal ion binding"/>
    <property type="evidence" value="ECO:0007669"/>
    <property type="project" value="UniProtKB-KW"/>
</dbReference>
<dbReference type="PRINTS" id="PR00604">
    <property type="entry name" value="CYTCHRMECIAB"/>
</dbReference>
<evidence type="ECO:0000256" key="4">
    <source>
        <dbReference type="ARBA" id="ARBA00022723"/>
    </source>
</evidence>
<evidence type="ECO:0000256" key="7">
    <source>
        <dbReference type="ARBA" id="ARBA00023004"/>
    </source>
</evidence>
<organism evidence="12 13">
    <name type="scientific">Acuticoccus sediminis</name>
    <dbReference type="NCBI Taxonomy" id="2184697"/>
    <lineage>
        <taxon>Bacteria</taxon>
        <taxon>Pseudomonadati</taxon>
        <taxon>Pseudomonadota</taxon>
        <taxon>Alphaproteobacteria</taxon>
        <taxon>Hyphomicrobiales</taxon>
        <taxon>Amorphaceae</taxon>
        <taxon>Acuticoccus</taxon>
    </lineage>
</organism>
<dbReference type="EMBL" id="QHHQ01000004">
    <property type="protein sequence ID" value="RAI00339.1"/>
    <property type="molecule type" value="Genomic_DNA"/>
</dbReference>
<keyword evidence="6" id="KW-0249">Electron transport</keyword>
<dbReference type="InterPro" id="IPR036322">
    <property type="entry name" value="WD40_repeat_dom_sf"/>
</dbReference>
<dbReference type="GO" id="GO:0009055">
    <property type="term" value="F:electron transfer activity"/>
    <property type="evidence" value="ECO:0007669"/>
    <property type="project" value="InterPro"/>
</dbReference>
<feature type="chain" id="PRO_5032930873" evidence="10">
    <location>
        <begin position="24"/>
        <end position="436"/>
    </location>
</feature>
<dbReference type="InterPro" id="IPR036909">
    <property type="entry name" value="Cyt_c-like_dom_sf"/>
</dbReference>
<proteinExistence type="predicted"/>
<evidence type="ECO:0000256" key="10">
    <source>
        <dbReference type="SAM" id="SignalP"/>
    </source>
</evidence>
<dbReference type="Gene3D" id="1.10.760.10">
    <property type="entry name" value="Cytochrome c-like domain"/>
    <property type="match status" value="1"/>
</dbReference>
<feature type="signal peptide" evidence="10">
    <location>
        <begin position="1"/>
        <end position="23"/>
    </location>
</feature>
<keyword evidence="5" id="KW-0677">Repeat</keyword>
<sequence length="436" mass="44890">MCAAVVAAVLAAALAGLPRPAAANPPAGTFAERLSGHGGPVMDVAATPTDALTASFDNSVGYWDLATGTARWLEGHRAAVKSVTRLSPTQAVSSGDDFSAIVWDLAAGTPIHRLEGHQGTVADVAVSPGGTRIATAGWDGRIGIWSADGALERWLTGHDGAVNAVAFVDDATLASASADGSLRVWSLATGAETRVLARHGFAINVLAVNAAAGWIAYGAVDGVTRVASLADGTTVADLSAGRRPVLALALSPDCGQLAIGDGEGHVMVVETNGWTVTSDSAATARGPVWALSFADDAHLVAGGIDDSAAVIAATGITAPVLGAVQRPFLRPPEEMDNGERQFQRKCSVCHTLTGGGDRRAGPTLAGIIGRPAGTVPGYRYSEMLSHSDIIWSEATLGALFDLGPEHYVPGSNMPMQRITDARDRHDLIDFLRQNTE</sequence>
<dbReference type="InterPro" id="IPR001680">
    <property type="entry name" value="WD40_rpt"/>
</dbReference>
<gene>
    <name evidence="12" type="ORF">DLJ53_21050</name>
</gene>
<accession>A0A8B2NQ04</accession>
<dbReference type="Gene3D" id="2.130.10.10">
    <property type="entry name" value="YVTN repeat-like/Quinoprotein amine dehydrogenase"/>
    <property type="match status" value="2"/>
</dbReference>
<dbReference type="PROSITE" id="PS50294">
    <property type="entry name" value="WD_REPEATS_REGION"/>
    <property type="match status" value="2"/>
</dbReference>
<dbReference type="InterPro" id="IPR009056">
    <property type="entry name" value="Cyt_c-like_dom"/>
</dbReference>
<dbReference type="SUPFAM" id="SSF46626">
    <property type="entry name" value="Cytochrome c"/>
    <property type="match status" value="1"/>
</dbReference>
<feature type="repeat" description="WD" evidence="8">
    <location>
        <begin position="34"/>
        <end position="73"/>
    </location>
</feature>
<evidence type="ECO:0000313" key="13">
    <source>
        <dbReference type="Proteomes" id="UP000249590"/>
    </source>
</evidence>
<dbReference type="InterPro" id="IPR019775">
    <property type="entry name" value="WD40_repeat_CS"/>
</dbReference>
<dbReference type="PROSITE" id="PS50082">
    <property type="entry name" value="WD_REPEATS_2"/>
    <property type="match status" value="3"/>
</dbReference>
<keyword evidence="10" id="KW-0732">Signal</keyword>
<dbReference type="SUPFAM" id="SSF50978">
    <property type="entry name" value="WD40 repeat-like"/>
    <property type="match status" value="1"/>
</dbReference>
<dbReference type="SMART" id="SM00320">
    <property type="entry name" value="WD40"/>
    <property type="match status" value="7"/>
</dbReference>
<dbReference type="Pfam" id="PF00034">
    <property type="entry name" value="Cytochrom_C"/>
    <property type="match status" value="1"/>
</dbReference>
<feature type="repeat" description="WD" evidence="8">
    <location>
        <begin position="114"/>
        <end position="146"/>
    </location>
</feature>
<evidence type="ECO:0000256" key="5">
    <source>
        <dbReference type="ARBA" id="ARBA00022737"/>
    </source>
</evidence>
<feature type="domain" description="Cytochrome c" evidence="11">
    <location>
        <begin position="333"/>
        <end position="435"/>
    </location>
</feature>
<evidence type="ECO:0000313" key="12">
    <source>
        <dbReference type="EMBL" id="RAI00339.1"/>
    </source>
</evidence>
<dbReference type="PROSITE" id="PS51007">
    <property type="entry name" value="CYTC"/>
    <property type="match status" value="1"/>
</dbReference>
<protein>
    <submittedName>
        <fullName evidence="12">Cytochrome C</fullName>
    </submittedName>
</protein>
<evidence type="ECO:0000256" key="3">
    <source>
        <dbReference type="ARBA" id="ARBA00022617"/>
    </source>
</evidence>
<dbReference type="InterPro" id="IPR002327">
    <property type="entry name" value="Cyt_c_1A/1B"/>
</dbReference>
<keyword evidence="3 9" id="KW-0349">Heme</keyword>
<evidence type="ECO:0000256" key="9">
    <source>
        <dbReference type="PROSITE-ProRule" id="PRU00433"/>
    </source>
</evidence>
<comment type="caution">
    <text evidence="12">The sequence shown here is derived from an EMBL/GenBank/DDBJ whole genome shotgun (WGS) entry which is preliminary data.</text>
</comment>
<evidence type="ECO:0000256" key="1">
    <source>
        <dbReference type="ARBA" id="ARBA00022448"/>
    </source>
</evidence>